<dbReference type="STRING" id="1156395.DBT_0126"/>
<evidence type="ECO:0000256" key="1">
    <source>
        <dbReference type="ARBA" id="ARBA00004429"/>
    </source>
</evidence>
<dbReference type="Proteomes" id="UP000093080">
    <property type="component" value="Unassembled WGS sequence"/>
</dbReference>
<feature type="transmembrane region" description="Helical" evidence="8">
    <location>
        <begin position="369"/>
        <end position="396"/>
    </location>
</feature>
<dbReference type="GO" id="GO:0005886">
    <property type="term" value="C:plasma membrane"/>
    <property type="evidence" value="ECO:0007669"/>
    <property type="project" value="UniProtKB-SubCell"/>
</dbReference>
<keyword evidence="4" id="KW-0997">Cell inner membrane</keyword>
<comment type="similarity">
    <text evidence="2">Belongs to the GSP F family.</text>
</comment>
<feature type="transmembrane region" description="Helical" evidence="8">
    <location>
        <begin position="219"/>
        <end position="237"/>
    </location>
</feature>
<organism evidence="10 11">
    <name type="scientific">Dissulfuribacter thermophilus</name>
    <dbReference type="NCBI Taxonomy" id="1156395"/>
    <lineage>
        <taxon>Bacteria</taxon>
        <taxon>Pseudomonadati</taxon>
        <taxon>Thermodesulfobacteriota</taxon>
        <taxon>Dissulfuribacteria</taxon>
        <taxon>Dissulfuribacterales</taxon>
        <taxon>Dissulfuribacteraceae</taxon>
        <taxon>Dissulfuribacter</taxon>
    </lineage>
</organism>
<keyword evidence="6 8" id="KW-1133">Transmembrane helix</keyword>
<evidence type="ECO:0000256" key="7">
    <source>
        <dbReference type="ARBA" id="ARBA00023136"/>
    </source>
</evidence>
<evidence type="ECO:0000313" key="10">
    <source>
        <dbReference type="EMBL" id="OCC16309.1"/>
    </source>
</evidence>
<comment type="subcellular location">
    <subcellularLocation>
        <location evidence="1">Cell inner membrane</location>
        <topology evidence="1">Multi-pass membrane protein</topology>
    </subcellularLocation>
</comment>
<keyword evidence="11" id="KW-1185">Reference proteome</keyword>
<dbReference type="FunFam" id="1.20.81.30:FF:000001">
    <property type="entry name" value="Type II secretion system protein F"/>
    <property type="match status" value="2"/>
</dbReference>
<dbReference type="EMBL" id="MAGO01000001">
    <property type="protein sequence ID" value="OCC16309.1"/>
    <property type="molecule type" value="Genomic_DNA"/>
</dbReference>
<dbReference type="AlphaFoldDB" id="A0A1B9F8Q1"/>
<evidence type="ECO:0000256" key="3">
    <source>
        <dbReference type="ARBA" id="ARBA00022475"/>
    </source>
</evidence>
<evidence type="ECO:0000256" key="8">
    <source>
        <dbReference type="SAM" id="Phobius"/>
    </source>
</evidence>
<evidence type="ECO:0000256" key="5">
    <source>
        <dbReference type="ARBA" id="ARBA00022692"/>
    </source>
</evidence>
<proteinExistence type="inferred from homology"/>
<evidence type="ECO:0000256" key="2">
    <source>
        <dbReference type="ARBA" id="ARBA00005745"/>
    </source>
</evidence>
<dbReference type="PRINTS" id="PR00812">
    <property type="entry name" value="BCTERIALGSPF"/>
</dbReference>
<keyword evidence="7 8" id="KW-0472">Membrane</keyword>
<dbReference type="PANTHER" id="PTHR30012:SF0">
    <property type="entry name" value="TYPE II SECRETION SYSTEM PROTEIN F-RELATED"/>
    <property type="match status" value="1"/>
</dbReference>
<sequence length="401" mass="45452">MARFSCEYLDQNGQRKNSIEEAKSAQELIKDLTRRGLQPIKIKRVQTLEAILFKKRIRFSHEDLIYFTKELSDLLQAGVQMERALKIVADASDNEIVKKIVTSIRQAIQSGQNLSEALSEYPEIFSPLYINMVRVGEMGGVLPEVLKRLEEFLERSREIKKFIISSSIYPSVLLLVGMFSVFILVTYVVPKFGEIFEDLNQPMPLMTMMIVKFSTFLKNWWWIIAGIIFAIGVFLKWKLKTPEGRRIFDTYILKAPIAGSIVQFVEFGRMARTLGTLIESGIPILKGISLSKEVISNSRLKDSLDELYKGVRQGKSMSLLMRRDPVFPSLLVHLVAVGEETGDLGTMLLKVADDFDEKIQSRTKMLLSLIEPVTIVVMGLIIGGIILSMLMAIFGINEVQF</sequence>
<dbReference type="InterPro" id="IPR018076">
    <property type="entry name" value="T2SS_GspF_dom"/>
</dbReference>
<evidence type="ECO:0000313" key="11">
    <source>
        <dbReference type="Proteomes" id="UP000093080"/>
    </source>
</evidence>
<evidence type="ECO:0000259" key="9">
    <source>
        <dbReference type="Pfam" id="PF00482"/>
    </source>
</evidence>
<dbReference type="InterPro" id="IPR003004">
    <property type="entry name" value="GspF/PilC"/>
</dbReference>
<feature type="domain" description="Type II secretion system protein GspF" evidence="9">
    <location>
        <begin position="67"/>
        <end position="190"/>
    </location>
</feature>
<protein>
    <submittedName>
        <fullName evidence="10">Type IV fimbrial assembly protein PilC</fullName>
    </submittedName>
</protein>
<dbReference type="PANTHER" id="PTHR30012">
    <property type="entry name" value="GENERAL SECRETION PATHWAY PROTEIN"/>
    <property type="match status" value="1"/>
</dbReference>
<feature type="domain" description="Type II secretion system protein GspF" evidence="9">
    <location>
        <begin position="271"/>
        <end position="391"/>
    </location>
</feature>
<comment type="caution">
    <text evidence="10">The sequence shown here is derived from an EMBL/GenBank/DDBJ whole genome shotgun (WGS) entry which is preliminary data.</text>
</comment>
<evidence type="ECO:0000256" key="4">
    <source>
        <dbReference type="ARBA" id="ARBA00022519"/>
    </source>
</evidence>
<dbReference type="InterPro" id="IPR042094">
    <property type="entry name" value="T2SS_GspF_sf"/>
</dbReference>
<dbReference type="Pfam" id="PF00482">
    <property type="entry name" value="T2SSF"/>
    <property type="match status" value="2"/>
</dbReference>
<name>A0A1B9F8Q1_9BACT</name>
<feature type="transmembrane region" description="Helical" evidence="8">
    <location>
        <begin position="162"/>
        <end position="189"/>
    </location>
</feature>
<accession>A0A1B9F8Q1</accession>
<dbReference type="Gene3D" id="1.20.81.30">
    <property type="entry name" value="Type II secretion system (T2SS), domain F"/>
    <property type="match status" value="2"/>
</dbReference>
<dbReference type="OrthoDB" id="9805682at2"/>
<dbReference type="RefSeq" id="WP_067615406.1">
    <property type="nucleotide sequence ID" value="NZ_MAGO01000001.1"/>
</dbReference>
<evidence type="ECO:0000256" key="6">
    <source>
        <dbReference type="ARBA" id="ARBA00022989"/>
    </source>
</evidence>
<gene>
    <name evidence="10" type="ORF">DBT_0126</name>
</gene>
<keyword evidence="3" id="KW-1003">Cell membrane</keyword>
<reference evidence="10 11" key="1">
    <citation type="submission" date="2016-06" db="EMBL/GenBank/DDBJ databases">
        <title>Respiratory ammonification of nitrate coupled to the oxidation of elemental sulfur in deep-sea autotrophic thermophilic bacteria.</title>
        <authorList>
            <person name="Slobodkina G.B."/>
            <person name="Mardanov A.V."/>
            <person name="Ravin N.V."/>
            <person name="Frolova A.A."/>
            <person name="Viryasiv M.B."/>
            <person name="Chernyh N.A."/>
            <person name="Bonch-Osmolovskaya E.A."/>
            <person name="Slobodkin A.I."/>
        </authorList>
    </citation>
    <scope>NUCLEOTIDE SEQUENCE [LARGE SCALE GENOMIC DNA]</scope>
    <source>
        <strain evidence="10 11">S69</strain>
    </source>
</reference>
<keyword evidence="5 8" id="KW-0812">Transmembrane</keyword>